<dbReference type="OrthoDB" id="9811310at2"/>
<dbReference type="InterPro" id="IPR022789">
    <property type="entry name" value="ParD"/>
</dbReference>
<dbReference type="EMBL" id="SPVH01000006">
    <property type="protein sequence ID" value="TFW12119.1"/>
    <property type="molecule type" value="Genomic_DNA"/>
</dbReference>
<sequence length="81" mass="9077">MATMTLSLSDSLKAFIDAQVADQGLTADSDYVLALVRQEQDKKRIRDMLIEGRDSGPGETVDADYFKRRLDRIETARRGQG</sequence>
<name>A0A4Y9RWV4_9CAUL</name>
<proteinExistence type="predicted"/>
<comment type="caution">
    <text evidence="2">The sequence shown here is derived from an EMBL/GenBank/DDBJ whole genome shotgun (WGS) entry which is preliminary data.</text>
</comment>
<reference evidence="2 3" key="1">
    <citation type="submission" date="2019-03" db="EMBL/GenBank/DDBJ databases">
        <title>Draft genome of Brevundimonas sp. a heavy metal resistant soil bacteria.</title>
        <authorList>
            <person name="Soto J."/>
        </authorList>
    </citation>
    <scope>NUCLEOTIDE SEQUENCE [LARGE SCALE GENOMIC DNA]</scope>
    <source>
        <strain evidence="2 3">B-10</strain>
    </source>
</reference>
<gene>
    <name evidence="2" type="ORF">EGY25_08700</name>
</gene>
<keyword evidence="3" id="KW-1185">Reference proteome</keyword>
<dbReference type="SUPFAM" id="SSF47598">
    <property type="entry name" value="Ribbon-helix-helix"/>
    <property type="match status" value="1"/>
</dbReference>
<keyword evidence="1" id="KW-1277">Toxin-antitoxin system</keyword>
<dbReference type="InterPro" id="IPR010985">
    <property type="entry name" value="Ribbon_hlx_hlx"/>
</dbReference>
<evidence type="ECO:0000313" key="2">
    <source>
        <dbReference type="EMBL" id="TFW12119.1"/>
    </source>
</evidence>
<dbReference type="AlphaFoldDB" id="A0A4Y9RWV4"/>
<organism evidence="2 3">
    <name type="scientific">Brevundimonas intermedia</name>
    <dbReference type="NCBI Taxonomy" id="74315"/>
    <lineage>
        <taxon>Bacteria</taxon>
        <taxon>Pseudomonadati</taxon>
        <taxon>Pseudomonadota</taxon>
        <taxon>Alphaproteobacteria</taxon>
        <taxon>Caulobacterales</taxon>
        <taxon>Caulobacteraceae</taxon>
        <taxon>Brevundimonas</taxon>
    </lineage>
</organism>
<evidence type="ECO:0000313" key="3">
    <source>
        <dbReference type="Proteomes" id="UP000298216"/>
    </source>
</evidence>
<dbReference type="Pfam" id="PF03693">
    <property type="entry name" value="ParD_antitoxin"/>
    <property type="match status" value="1"/>
</dbReference>
<dbReference type="Gene3D" id="6.10.10.120">
    <property type="entry name" value="Antitoxin ParD1-like"/>
    <property type="match status" value="1"/>
</dbReference>
<evidence type="ECO:0000256" key="1">
    <source>
        <dbReference type="ARBA" id="ARBA00022649"/>
    </source>
</evidence>
<accession>A0A4Y9RWV4</accession>
<protein>
    <submittedName>
        <fullName evidence="2">Type II toxin-antitoxin system ParD family antitoxin</fullName>
    </submittedName>
</protein>
<dbReference type="GO" id="GO:0006355">
    <property type="term" value="P:regulation of DNA-templated transcription"/>
    <property type="evidence" value="ECO:0007669"/>
    <property type="project" value="InterPro"/>
</dbReference>
<dbReference type="Proteomes" id="UP000298216">
    <property type="component" value="Unassembled WGS sequence"/>
</dbReference>
<dbReference type="InterPro" id="IPR038296">
    <property type="entry name" value="ParD_sf"/>
</dbReference>